<comment type="caution">
    <text evidence="7">The sequence shown here is derived from an EMBL/GenBank/DDBJ whole genome shotgun (WGS) entry which is preliminary data.</text>
</comment>
<proteinExistence type="predicted"/>
<dbReference type="GO" id="GO:0003700">
    <property type="term" value="F:DNA-binding transcription factor activity"/>
    <property type="evidence" value="ECO:0007669"/>
    <property type="project" value="InterPro"/>
</dbReference>
<evidence type="ECO:0000256" key="3">
    <source>
        <dbReference type="ARBA" id="ARBA00023163"/>
    </source>
</evidence>
<evidence type="ECO:0000256" key="1">
    <source>
        <dbReference type="ARBA" id="ARBA00023015"/>
    </source>
</evidence>
<dbReference type="AlphaFoldDB" id="A0AAW1S4Y7"/>
<dbReference type="PANTHER" id="PTHR32002:SF41">
    <property type="entry name" value="PROTEIN NLP8"/>
    <property type="match status" value="1"/>
</dbReference>
<feature type="region of interest" description="Disordered" evidence="5">
    <location>
        <begin position="519"/>
        <end position="550"/>
    </location>
</feature>
<keyword evidence="3" id="KW-0804">Transcription</keyword>
<feature type="region of interest" description="Disordered" evidence="5">
    <location>
        <begin position="336"/>
        <end position="388"/>
    </location>
</feature>
<feature type="region of interest" description="Disordered" evidence="5">
    <location>
        <begin position="195"/>
        <end position="286"/>
    </location>
</feature>
<protein>
    <recommendedName>
        <fullName evidence="6">RWP-RK domain-containing protein</fullName>
    </recommendedName>
</protein>
<keyword evidence="4" id="KW-0539">Nucleus</keyword>
<evidence type="ECO:0000256" key="4">
    <source>
        <dbReference type="ARBA" id="ARBA00023242"/>
    </source>
</evidence>
<reference evidence="7 8" key="1">
    <citation type="journal article" date="2024" name="Nat. Commun.">
        <title>Phylogenomics reveals the evolutionary origins of lichenization in chlorophyte algae.</title>
        <authorList>
            <person name="Puginier C."/>
            <person name="Libourel C."/>
            <person name="Otte J."/>
            <person name="Skaloud P."/>
            <person name="Haon M."/>
            <person name="Grisel S."/>
            <person name="Petersen M."/>
            <person name="Berrin J.G."/>
            <person name="Delaux P.M."/>
            <person name="Dal Grande F."/>
            <person name="Keller J."/>
        </authorList>
    </citation>
    <scope>NUCLEOTIDE SEQUENCE [LARGE SCALE GENOMIC DNA]</scope>
    <source>
        <strain evidence="7 8">SAG 245.80</strain>
    </source>
</reference>
<feature type="compositionally biased region" description="Basic and acidic residues" evidence="5">
    <location>
        <begin position="298"/>
        <end position="314"/>
    </location>
</feature>
<feature type="domain" description="RWP-RK" evidence="6">
    <location>
        <begin position="366"/>
        <end position="455"/>
    </location>
</feature>
<evidence type="ECO:0000313" key="7">
    <source>
        <dbReference type="EMBL" id="KAK9840618.1"/>
    </source>
</evidence>
<keyword evidence="8" id="KW-1185">Reference proteome</keyword>
<dbReference type="InterPro" id="IPR045012">
    <property type="entry name" value="NLP"/>
</dbReference>
<organism evidence="7 8">
    <name type="scientific">Elliptochloris bilobata</name>
    <dbReference type="NCBI Taxonomy" id="381761"/>
    <lineage>
        <taxon>Eukaryota</taxon>
        <taxon>Viridiplantae</taxon>
        <taxon>Chlorophyta</taxon>
        <taxon>core chlorophytes</taxon>
        <taxon>Trebouxiophyceae</taxon>
        <taxon>Trebouxiophyceae incertae sedis</taxon>
        <taxon>Elliptochloris clade</taxon>
        <taxon>Elliptochloris</taxon>
    </lineage>
</organism>
<feature type="region of interest" description="Disordered" evidence="5">
    <location>
        <begin position="298"/>
        <end position="318"/>
    </location>
</feature>
<dbReference type="EMBL" id="JALJOU010000013">
    <property type="protein sequence ID" value="KAK9840618.1"/>
    <property type="molecule type" value="Genomic_DNA"/>
</dbReference>
<evidence type="ECO:0000259" key="6">
    <source>
        <dbReference type="PROSITE" id="PS51519"/>
    </source>
</evidence>
<sequence>MDLADGPTLPPGEEFDTIRKSLAKAVLHFQNEFLRSDFNKGSLCQVWLPHPGEDGPVLRTKGLPFCVAGVGDLLALFRCISCRYCFGTNIDKPDLLGAPGRVFATMEPEMSRNVQKYGKDVYLRASEAQQCRVHSTLVIPLFADAERSSAVGALEVVQTCDDMPFAAVVKALSSVLEGCQLYTCKLGSTHTKEMSAASVTVRALRDRDSSRSASQKADSSGASGGSERPGPARPDADEGCSGISAPGAPAAPVAEEAFPEGVRVRIKRPQKRSAAGDSGADGHGSSIDAADAAAISEAMHDDEPIAPRRRDRSAVLRRARAASMAADVAATLQQQTLRPAAQQPDSDGGSDEDVEGDEEDDDDDDDDEKGRRRGRGSGNPGKPGKRLRLEDLQGQFGVGLKEAANRLGICPTTLKRACRRHGIQRWPRRQLVKLSRAIDQINASGAPVLAGIAAEPQLNGGAGGAAMQQPPPGPDTRWTTLTQLIPGIAQTGAALGRANSGLLTSSGGAAFMEAQASAGMPAPRARSTGNAASLRGSPGSTTTLSSAAEDAPARGSYADLRSAHHASVAADAHFRYDGSGGLNGHPPVSAGAMPPNSAAGSPMRGLPALPYPPAPHSQAAPAFAGGAMGGYANPTKFIFSGGLGDPCALQPRRAGSGGAGAALAGSAFPGMQPAVLLPDWHAGHMDHGGFHDAALMGGAYSFSLPLAGHGQVQHTTAYGSSALVGDKASMMASAVEPMDFFGGSDGLDDDVGLVDADVFDMLLALPSPAGWVLGVLAGIRP</sequence>
<evidence type="ECO:0000313" key="8">
    <source>
        <dbReference type="Proteomes" id="UP001445335"/>
    </source>
</evidence>
<dbReference type="PROSITE" id="PS51519">
    <property type="entry name" value="RWP_RK"/>
    <property type="match status" value="1"/>
</dbReference>
<dbReference type="PANTHER" id="PTHR32002">
    <property type="entry name" value="PROTEIN NLP8"/>
    <property type="match status" value="1"/>
</dbReference>
<dbReference type="InterPro" id="IPR003035">
    <property type="entry name" value="RWP-RK_dom"/>
</dbReference>
<name>A0AAW1S4Y7_9CHLO</name>
<feature type="compositionally biased region" description="Low complexity" evidence="5">
    <location>
        <begin position="211"/>
        <end position="220"/>
    </location>
</feature>
<feature type="compositionally biased region" description="Low complexity" evidence="5">
    <location>
        <begin position="273"/>
        <end position="286"/>
    </location>
</feature>
<gene>
    <name evidence="7" type="ORF">WJX81_004617</name>
</gene>
<dbReference type="GO" id="GO:0003677">
    <property type="term" value="F:DNA binding"/>
    <property type="evidence" value="ECO:0007669"/>
    <property type="project" value="UniProtKB-KW"/>
</dbReference>
<accession>A0AAW1S4Y7</accession>
<keyword evidence="2" id="KW-0238">DNA-binding</keyword>
<feature type="compositionally biased region" description="Low complexity" evidence="5">
    <location>
        <begin position="245"/>
        <end position="261"/>
    </location>
</feature>
<evidence type="ECO:0000256" key="2">
    <source>
        <dbReference type="ARBA" id="ARBA00023125"/>
    </source>
</evidence>
<dbReference type="Pfam" id="PF02042">
    <property type="entry name" value="RWP-RK"/>
    <property type="match status" value="1"/>
</dbReference>
<feature type="compositionally biased region" description="Acidic residues" evidence="5">
    <location>
        <begin position="348"/>
        <end position="367"/>
    </location>
</feature>
<dbReference type="Proteomes" id="UP001445335">
    <property type="component" value="Unassembled WGS sequence"/>
</dbReference>
<evidence type="ECO:0000256" key="5">
    <source>
        <dbReference type="SAM" id="MobiDB-lite"/>
    </source>
</evidence>
<keyword evidence="1" id="KW-0805">Transcription regulation</keyword>